<keyword evidence="10" id="KW-0482">Metalloprotease</keyword>
<dbReference type="Pfam" id="PF01963">
    <property type="entry name" value="TraB_PrgY_gumN"/>
    <property type="match status" value="1"/>
</dbReference>
<sequence length="312" mass="34677">MKRLLRLCLAGLAIAGLTAPAWSADEAPEHPAKPMLWRVEGGKLAKPSWLFGTIHLGTGPVGTLHPAAEKALESSDALYTELEMDPVTQLGLAKHFIRTDGRKLSDSIGEEMTEQLEAELKKIMPALNSAVLQSFKTWAVAIMLPTLKLQLEGAPPLDMIVWKKAEDAGIATRALEKPEDQFDIFDDLTEDEQVIMLSETLRQLREARDKDEDLNDELIAAYVSGDDQAVLDWMNRYYQEMIEGEHAELGKKLMKRMLDDRNAKMAATIISALQTEPDQSHFFAAGTAHFLGKNNIGGYLTKQGYKVTRVTE</sequence>
<reference evidence="14 15" key="1">
    <citation type="submission" date="2024-02" db="EMBL/GenBank/DDBJ databases">
        <title>Haloferula sargassicola NBRC 104335.</title>
        <authorList>
            <person name="Ichikawa N."/>
            <person name="Katano-Makiyama Y."/>
            <person name="Hidaka K."/>
        </authorList>
    </citation>
    <scope>NUCLEOTIDE SEQUENCE [LARGE SCALE GENOMIC DNA]</scope>
    <source>
        <strain evidence="14 15">NBRC 104335</strain>
    </source>
</reference>
<comment type="subcellular location">
    <subcellularLocation>
        <location evidence="3">Membrane</location>
        <topology evidence="3">Single-pass type I membrane protein</topology>
    </subcellularLocation>
</comment>
<dbReference type="CDD" id="cd14789">
    <property type="entry name" value="Tiki"/>
    <property type="match status" value="1"/>
</dbReference>
<keyword evidence="7 13" id="KW-0732">Signal</keyword>
<evidence type="ECO:0000256" key="11">
    <source>
        <dbReference type="ARBA" id="ARBA00023136"/>
    </source>
</evidence>
<dbReference type="InterPro" id="IPR002816">
    <property type="entry name" value="TraB/PrgY/GumN_fam"/>
</dbReference>
<evidence type="ECO:0000256" key="8">
    <source>
        <dbReference type="ARBA" id="ARBA00022801"/>
    </source>
</evidence>
<evidence type="ECO:0000256" key="5">
    <source>
        <dbReference type="ARBA" id="ARBA00022692"/>
    </source>
</evidence>
<keyword evidence="12" id="KW-0325">Glycoprotein</keyword>
<keyword evidence="15" id="KW-1185">Reference proteome</keyword>
<keyword evidence="4" id="KW-0645">Protease</keyword>
<keyword evidence="11" id="KW-0472">Membrane</keyword>
<evidence type="ECO:0000256" key="3">
    <source>
        <dbReference type="ARBA" id="ARBA00004479"/>
    </source>
</evidence>
<feature type="chain" id="PRO_5046927232" description="TraB/GumN family protein" evidence="13">
    <location>
        <begin position="24"/>
        <end position="312"/>
    </location>
</feature>
<evidence type="ECO:0000256" key="1">
    <source>
        <dbReference type="ARBA" id="ARBA00001936"/>
    </source>
</evidence>
<evidence type="ECO:0000313" key="15">
    <source>
        <dbReference type="Proteomes" id="UP001476282"/>
    </source>
</evidence>
<gene>
    <name evidence="14" type="ORF">Hsar01_00745</name>
</gene>
<proteinExistence type="predicted"/>
<dbReference type="PANTHER" id="PTHR31120:SF6">
    <property type="entry name" value="METALLOPROTEASE TIKI HOMOLOG"/>
    <property type="match status" value="1"/>
</dbReference>
<evidence type="ECO:0000256" key="9">
    <source>
        <dbReference type="ARBA" id="ARBA00022989"/>
    </source>
</evidence>
<organism evidence="14 15">
    <name type="scientific">Haloferula sargassicola</name>
    <dbReference type="NCBI Taxonomy" id="490096"/>
    <lineage>
        <taxon>Bacteria</taxon>
        <taxon>Pseudomonadati</taxon>
        <taxon>Verrucomicrobiota</taxon>
        <taxon>Verrucomicrobiia</taxon>
        <taxon>Verrucomicrobiales</taxon>
        <taxon>Verrucomicrobiaceae</taxon>
        <taxon>Haloferula</taxon>
    </lineage>
</organism>
<evidence type="ECO:0000256" key="6">
    <source>
        <dbReference type="ARBA" id="ARBA00022723"/>
    </source>
</evidence>
<dbReference type="RefSeq" id="WP_353565686.1">
    <property type="nucleotide sequence ID" value="NZ_BAABRI010000003.1"/>
</dbReference>
<dbReference type="Proteomes" id="UP001476282">
    <property type="component" value="Unassembled WGS sequence"/>
</dbReference>
<name>A0ABP9ULF2_9BACT</name>
<accession>A0ABP9ULF2</accession>
<comment type="cofactor">
    <cofactor evidence="1">
        <name>Mn(2+)</name>
        <dbReference type="ChEBI" id="CHEBI:29035"/>
    </cofactor>
</comment>
<keyword evidence="8" id="KW-0378">Hydrolase</keyword>
<evidence type="ECO:0000256" key="13">
    <source>
        <dbReference type="SAM" id="SignalP"/>
    </source>
</evidence>
<dbReference type="InterPro" id="IPR040230">
    <property type="entry name" value="TIKI1/2-like"/>
</dbReference>
<comment type="cofactor">
    <cofactor evidence="2">
        <name>Co(2+)</name>
        <dbReference type="ChEBI" id="CHEBI:48828"/>
    </cofactor>
</comment>
<keyword evidence="5" id="KW-0812">Transmembrane</keyword>
<evidence type="ECO:0000256" key="12">
    <source>
        <dbReference type="ARBA" id="ARBA00023180"/>
    </source>
</evidence>
<comment type="caution">
    <text evidence="14">The sequence shown here is derived from an EMBL/GenBank/DDBJ whole genome shotgun (WGS) entry which is preliminary data.</text>
</comment>
<keyword evidence="6" id="KW-0479">Metal-binding</keyword>
<evidence type="ECO:0000256" key="10">
    <source>
        <dbReference type="ARBA" id="ARBA00023049"/>
    </source>
</evidence>
<evidence type="ECO:0008006" key="16">
    <source>
        <dbReference type="Google" id="ProtNLM"/>
    </source>
</evidence>
<keyword evidence="9" id="KW-1133">Transmembrane helix</keyword>
<evidence type="ECO:0000256" key="7">
    <source>
        <dbReference type="ARBA" id="ARBA00022729"/>
    </source>
</evidence>
<evidence type="ECO:0000256" key="4">
    <source>
        <dbReference type="ARBA" id="ARBA00022670"/>
    </source>
</evidence>
<dbReference type="PANTHER" id="PTHR31120">
    <property type="entry name" value="METALLOPROTEASE TIKI"/>
    <property type="match status" value="1"/>
</dbReference>
<feature type="signal peptide" evidence="13">
    <location>
        <begin position="1"/>
        <end position="23"/>
    </location>
</feature>
<dbReference type="EMBL" id="BAABRI010000003">
    <property type="protein sequence ID" value="GAA5481536.1"/>
    <property type="molecule type" value="Genomic_DNA"/>
</dbReference>
<protein>
    <recommendedName>
        <fullName evidence="16">TraB/GumN family protein</fullName>
    </recommendedName>
</protein>
<evidence type="ECO:0000313" key="14">
    <source>
        <dbReference type="EMBL" id="GAA5481536.1"/>
    </source>
</evidence>
<evidence type="ECO:0000256" key="2">
    <source>
        <dbReference type="ARBA" id="ARBA00001941"/>
    </source>
</evidence>